<protein>
    <submittedName>
        <fullName evidence="2">Uncharacterized protein</fullName>
    </submittedName>
</protein>
<evidence type="ECO:0000313" key="2">
    <source>
        <dbReference type="EMBL" id="EMD31548.1"/>
    </source>
</evidence>
<evidence type="ECO:0000256" key="1">
    <source>
        <dbReference type="SAM" id="MobiDB-lite"/>
    </source>
</evidence>
<feature type="compositionally biased region" description="Basic and acidic residues" evidence="1">
    <location>
        <begin position="307"/>
        <end position="316"/>
    </location>
</feature>
<dbReference type="EMBL" id="KB445817">
    <property type="protein sequence ID" value="EMD31548.1"/>
    <property type="molecule type" value="Genomic_DNA"/>
</dbReference>
<sequence length="376" mass="42669">MSEHVFEGQQVAALGGSIEHIAQRAEHNKKARVKHQQHRDLVHISILRNQTKSSYRDSTTQSFSVIIMSNSPNEGLKFPLYVYNAMDKFYRDKQQSSKEYYTYPLWLYLLDNMSVQLNLRNLKFMSAPQMVLDAFFPFELLEGWSNQWDFLSPQAKLGGFVRSPGPELNSPNAKSDSSDDDPQTPVSPCDSNAAVAAAVQFFEARSSAIPDFVQLIGRRISSEPDGFDLCRAFLICENKAMPNDPNRVELVVNMTINQVERQVQHLFDNQCPILNPSSLKTIGVLITVGKFWTYNEYHKKNFLRGHMTQEERDDPSYRPPGSTESDKWPIEDLRELFGGRNHALALTDTGLGPSCNAVMTRIMNHLRAANSDIFSI</sequence>
<feature type="region of interest" description="Disordered" evidence="1">
    <location>
        <begin position="162"/>
        <end position="189"/>
    </location>
</feature>
<name>M2Q428_CERS8</name>
<proteinExistence type="predicted"/>
<gene>
    <name evidence="2" type="ORF">CERSUDRAFT_78005</name>
</gene>
<keyword evidence="3" id="KW-1185">Reference proteome</keyword>
<accession>M2Q428</accession>
<evidence type="ECO:0000313" key="3">
    <source>
        <dbReference type="Proteomes" id="UP000016930"/>
    </source>
</evidence>
<dbReference type="AlphaFoldDB" id="M2Q428"/>
<reference evidence="2 3" key="1">
    <citation type="journal article" date="2012" name="Proc. Natl. Acad. Sci. U.S.A.">
        <title>Comparative genomics of Ceriporiopsis subvermispora and Phanerochaete chrysosporium provide insight into selective ligninolysis.</title>
        <authorList>
            <person name="Fernandez-Fueyo E."/>
            <person name="Ruiz-Duenas F.J."/>
            <person name="Ferreira P."/>
            <person name="Floudas D."/>
            <person name="Hibbett D.S."/>
            <person name="Canessa P."/>
            <person name="Larrondo L.F."/>
            <person name="James T.Y."/>
            <person name="Seelenfreund D."/>
            <person name="Lobos S."/>
            <person name="Polanco R."/>
            <person name="Tello M."/>
            <person name="Honda Y."/>
            <person name="Watanabe T."/>
            <person name="Watanabe T."/>
            <person name="Ryu J.S."/>
            <person name="Kubicek C.P."/>
            <person name="Schmoll M."/>
            <person name="Gaskell J."/>
            <person name="Hammel K.E."/>
            <person name="St John F.J."/>
            <person name="Vanden Wymelenberg A."/>
            <person name="Sabat G."/>
            <person name="Splinter BonDurant S."/>
            <person name="Syed K."/>
            <person name="Yadav J.S."/>
            <person name="Doddapaneni H."/>
            <person name="Subramanian V."/>
            <person name="Lavin J.L."/>
            <person name="Oguiza J.A."/>
            <person name="Perez G."/>
            <person name="Pisabarro A.G."/>
            <person name="Ramirez L."/>
            <person name="Santoyo F."/>
            <person name="Master E."/>
            <person name="Coutinho P.M."/>
            <person name="Henrissat B."/>
            <person name="Lombard V."/>
            <person name="Magnuson J.K."/>
            <person name="Kuees U."/>
            <person name="Hori C."/>
            <person name="Igarashi K."/>
            <person name="Samejima M."/>
            <person name="Held B.W."/>
            <person name="Barry K.W."/>
            <person name="LaButti K.M."/>
            <person name="Lapidus A."/>
            <person name="Lindquist E.A."/>
            <person name="Lucas S.M."/>
            <person name="Riley R."/>
            <person name="Salamov A.A."/>
            <person name="Hoffmeister D."/>
            <person name="Schwenk D."/>
            <person name="Hadar Y."/>
            <person name="Yarden O."/>
            <person name="de Vries R.P."/>
            <person name="Wiebenga A."/>
            <person name="Stenlid J."/>
            <person name="Eastwood D."/>
            <person name="Grigoriev I.V."/>
            <person name="Berka R.M."/>
            <person name="Blanchette R.A."/>
            <person name="Kersten P."/>
            <person name="Martinez A.T."/>
            <person name="Vicuna R."/>
            <person name="Cullen D."/>
        </authorList>
    </citation>
    <scope>NUCLEOTIDE SEQUENCE [LARGE SCALE GENOMIC DNA]</scope>
    <source>
        <strain evidence="2 3">B</strain>
    </source>
</reference>
<organism evidence="2 3">
    <name type="scientific">Ceriporiopsis subvermispora (strain B)</name>
    <name type="common">White-rot fungus</name>
    <name type="synonym">Gelatoporia subvermispora</name>
    <dbReference type="NCBI Taxonomy" id="914234"/>
    <lineage>
        <taxon>Eukaryota</taxon>
        <taxon>Fungi</taxon>
        <taxon>Dikarya</taxon>
        <taxon>Basidiomycota</taxon>
        <taxon>Agaricomycotina</taxon>
        <taxon>Agaricomycetes</taxon>
        <taxon>Polyporales</taxon>
        <taxon>Gelatoporiaceae</taxon>
        <taxon>Gelatoporia</taxon>
    </lineage>
</organism>
<dbReference type="Proteomes" id="UP000016930">
    <property type="component" value="Unassembled WGS sequence"/>
</dbReference>
<feature type="region of interest" description="Disordered" evidence="1">
    <location>
        <begin position="306"/>
        <end position="328"/>
    </location>
</feature>
<dbReference type="HOGENOM" id="CLU_735655_0_0_1"/>